<evidence type="ECO:0000313" key="1">
    <source>
        <dbReference type="EMBL" id="TRU30481.1"/>
    </source>
</evidence>
<organism evidence="1 2">
    <name type="scientific">Microcystis aeruginosa Ma_QC_B_20070730_S2</name>
    <dbReference type="NCBI Taxonomy" id="2486256"/>
    <lineage>
        <taxon>Bacteria</taxon>
        <taxon>Bacillati</taxon>
        <taxon>Cyanobacteriota</taxon>
        <taxon>Cyanophyceae</taxon>
        <taxon>Oscillatoriophycideae</taxon>
        <taxon>Chroococcales</taxon>
        <taxon>Microcystaceae</taxon>
        <taxon>Microcystis</taxon>
    </lineage>
</organism>
<comment type="caution">
    <text evidence="1">The sequence shown here is derived from an EMBL/GenBank/DDBJ whole genome shotgun (WGS) entry which is preliminary data.</text>
</comment>
<sequence length="111" mass="12284">MGKVGKILNAADKETAIANGIPLATVYKRIDRGWSVEEAISKPARPVAVERPRDEVGEFVPGDKLLGRGRSLRLPADFDRELDLLIEASGQNQSDFLSDIIVEWLRKKAPM</sequence>
<accession>A0A552E866</accession>
<dbReference type="EMBL" id="SFBK01000029">
    <property type="protein sequence ID" value="TRU30481.1"/>
    <property type="molecule type" value="Genomic_DNA"/>
</dbReference>
<name>A0A552E866_MICAE</name>
<dbReference type="AlphaFoldDB" id="A0A552E866"/>
<evidence type="ECO:0000313" key="2">
    <source>
        <dbReference type="Proteomes" id="UP000320551"/>
    </source>
</evidence>
<gene>
    <name evidence="1" type="ORF">EWV80_02055</name>
</gene>
<dbReference type="Proteomes" id="UP000320551">
    <property type="component" value="Unassembled WGS sequence"/>
</dbReference>
<proteinExistence type="predicted"/>
<reference evidence="1 2" key="1">
    <citation type="submission" date="2019-01" db="EMBL/GenBank/DDBJ databases">
        <title>Coherence of Microcystis species and biogeography revealed through population genomics.</title>
        <authorList>
            <person name="Perez-Carrascal O.M."/>
            <person name="Terrat Y."/>
            <person name="Giani A."/>
            <person name="Fortin N."/>
            <person name="Tromas N."/>
            <person name="Shapiro B.J."/>
        </authorList>
    </citation>
    <scope>NUCLEOTIDE SEQUENCE [LARGE SCALE GENOMIC DNA]</scope>
    <source>
        <strain evidence="1">Ma_QC_B_20070730_S2</strain>
    </source>
</reference>
<protein>
    <submittedName>
        <fullName evidence="1">Uncharacterized protein</fullName>
    </submittedName>
</protein>